<evidence type="ECO:0000313" key="3">
    <source>
        <dbReference type="EMBL" id="GIY59336.1"/>
    </source>
</evidence>
<comment type="caution">
    <text evidence="3">The sequence shown here is derived from an EMBL/GenBank/DDBJ whole genome shotgun (WGS) entry which is preliminary data.</text>
</comment>
<sequence>MFPDPRSVKANPCSQPGQYADRPILYTLSCIAQHNSVYVVANMGDIQSCEGDPDCPSDGTYHYNTNVVFDRSGNLLVKYHKEHPCMEFGIDIPKEKQVPVFKTDFGKFATYICFDIVFKRMSEAAEWPSVDGIMFSTMWEDALPQFVSVQFFSSVGHGTQYHINSSKRPSACRRHHWKWNLPRY</sequence>
<dbReference type="AlphaFoldDB" id="A0AAV4UN82"/>
<dbReference type="PROSITE" id="PS50263">
    <property type="entry name" value="CN_HYDROLASE"/>
    <property type="match status" value="1"/>
</dbReference>
<dbReference type="EMBL" id="BPLR01013198">
    <property type="protein sequence ID" value="GIY59336.1"/>
    <property type="molecule type" value="Genomic_DNA"/>
</dbReference>
<dbReference type="Gene3D" id="3.60.110.10">
    <property type="entry name" value="Carbon-nitrogen hydrolase"/>
    <property type="match status" value="1"/>
</dbReference>
<evidence type="ECO:0000313" key="4">
    <source>
        <dbReference type="Proteomes" id="UP001054945"/>
    </source>
</evidence>
<keyword evidence="4" id="KW-1185">Reference proteome</keyword>
<feature type="domain" description="CN hydrolase" evidence="2">
    <location>
        <begin position="1"/>
        <end position="184"/>
    </location>
</feature>
<comment type="similarity">
    <text evidence="1">Belongs to the carbon-nitrogen hydrolase superfamily. BTD/VNN family.</text>
</comment>
<accession>A0AAV4UN82</accession>
<dbReference type="PANTHER" id="PTHR10609">
    <property type="entry name" value="BIOTINIDASE-RELATED"/>
    <property type="match status" value="1"/>
</dbReference>
<dbReference type="InterPro" id="IPR036526">
    <property type="entry name" value="C-N_Hydrolase_sf"/>
</dbReference>
<gene>
    <name evidence="3" type="primary">VNN1</name>
    <name evidence="3" type="ORF">CEXT_405701</name>
</gene>
<dbReference type="Proteomes" id="UP001054945">
    <property type="component" value="Unassembled WGS sequence"/>
</dbReference>
<dbReference type="InterPro" id="IPR040154">
    <property type="entry name" value="Biotinidase/VNN"/>
</dbReference>
<reference evidence="3 4" key="1">
    <citation type="submission" date="2021-06" db="EMBL/GenBank/DDBJ databases">
        <title>Caerostris extrusa draft genome.</title>
        <authorList>
            <person name="Kono N."/>
            <person name="Arakawa K."/>
        </authorList>
    </citation>
    <scope>NUCLEOTIDE SEQUENCE [LARGE SCALE GENOMIC DNA]</scope>
</reference>
<name>A0AAV4UN82_CAEEX</name>
<evidence type="ECO:0000259" key="2">
    <source>
        <dbReference type="PROSITE" id="PS50263"/>
    </source>
</evidence>
<dbReference type="InterPro" id="IPR003010">
    <property type="entry name" value="C-N_Hydrolase"/>
</dbReference>
<organism evidence="3 4">
    <name type="scientific">Caerostris extrusa</name>
    <name type="common">Bark spider</name>
    <name type="synonym">Caerostris bankana</name>
    <dbReference type="NCBI Taxonomy" id="172846"/>
    <lineage>
        <taxon>Eukaryota</taxon>
        <taxon>Metazoa</taxon>
        <taxon>Ecdysozoa</taxon>
        <taxon>Arthropoda</taxon>
        <taxon>Chelicerata</taxon>
        <taxon>Arachnida</taxon>
        <taxon>Araneae</taxon>
        <taxon>Araneomorphae</taxon>
        <taxon>Entelegynae</taxon>
        <taxon>Araneoidea</taxon>
        <taxon>Araneidae</taxon>
        <taxon>Caerostris</taxon>
    </lineage>
</organism>
<dbReference type="SUPFAM" id="SSF56317">
    <property type="entry name" value="Carbon-nitrogen hydrolase"/>
    <property type="match status" value="1"/>
</dbReference>
<evidence type="ECO:0000256" key="1">
    <source>
        <dbReference type="ARBA" id="ARBA00008225"/>
    </source>
</evidence>
<dbReference type="Pfam" id="PF00795">
    <property type="entry name" value="CN_hydrolase"/>
    <property type="match status" value="1"/>
</dbReference>
<protein>
    <submittedName>
        <fullName evidence="3">Pantetheinase</fullName>
    </submittedName>
</protein>
<dbReference type="PANTHER" id="PTHR10609:SF27">
    <property type="entry name" value="CN HYDROLASE DOMAIN-CONTAINING PROTEIN-RELATED"/>
    <property type="match status" value="1"/>
</dbReference>
<proteinExistence type="inferred from homology"/>